<feature type="transmembrane region" description="Helical" evidence="3">
    <location>
        <begin position="206"/>
        <end position="227"/>
    </location>
</feature>
<dbReference type="PROSITE" id="PS50076">
    <property type="entry name" value="DNAJ_2"/>
    <property type="match status" value="1"/>
</dbReference>
<dbReference type="InterPro" id="IPR001623">
    <property type="entry name" value="DnaJ_domain"/>
</dbReference>
<feature type="region of interest" description="Disordered" evidence="2">
    <location>
        <begin position="39"/>
        <end position="83"/>
    </location>
</feature>
<dbReference type="EMBL" id="JAZGSY010000006">
    <property type="protein sequence ID" value="KAL1843974.1"/>
    <property type="molecule type" value="Genomic_DNA"/>
</dbReference>
<dbReference type="SMART" id="SM00271">
    <property type="entry name" value="DnaJ"/>
    <property type="match status" value="1"/>
</dbReference>
<evidence type="ECO:0000256" key="3">
    <source>
        <dbReference type="SAM" id="Phobius"/>
    </source>
</evidence>
<dbReference type="Pfam" id="PF00226">
    <property type="entry name" value="DnaJ"/>
    <property type="match status" value="1"/>
</dbReference>
<reference evidence="5 6" key="1">
    <citation type="journal article" date="2024" name="Commun. Biol.">
        <title>Comparative genomic analysis of thermophilic fungi reveals convergent evolutionary adaptations and gene losses.</title>
        <authorList>
            <person name="Steindorff A.S."/>
            <person name="Aguilar-Pontes M.V."/>
            <person name="Robinson A.J."/>
            <person name="Andreopoulos B."/>
            <person name="LaButti K."/>
            <person name="Kuo A."/>
            <person name="Mondo S."/>
            <person name="Riley R."/>
            <person name="Otillar R."/>
            <person name="Haridas S."/>
            <person name="Lipzen A."/>
            <person name="Grimwood J."/>
            <person name="Schmutz J."/>
            <person name="Clum A."/>
            <person name="Reid I.D."/>
            <person name="Moisan M.C."/>
            <person name="Butler G."/>
            <person name="Nguyen T.T.M."/>
            <person name="Dewar K."/>
            <person name="Conant G."/>
            <person name="Drula E."/>
            <person name="Henrissat B."/>
            <person name="Hansel C."/>
            <person name="Singer S."/>
            <person name="Hutchinson M.I."/>
            <person name="de Vries R.P."/>
            <person name="Natvig D.O."/>
            <person name="Powell A.J."/>
            <person name="Tsang A."/>
            <person name="Grigoriev I.V."/>
        </authorList>
    </citation>
    <scope>NUCLEOTIDE SEQUENCE [LARGE SCALE GENOMIC DNA]</scope>
    <source>
        <strain evidence="5 6">CBS 620.91</strain>
    </source>
</reference>
<feature type="domain" description="J" evidence="4">
    <location>
        <begin position="82"/>
        <end position="152"/>
    </location>
</feature>
<organism evidence="5 6">
    <name type="scientific">Humicola insolens</name>
    <name type="common">Soft-rot fungus</name>
    <dbReference type="NCBI Taxonomy" id="85995"/>
    <lineage>
        <taxon>Eukaryota</taxon>
        <taxon>Fungi</taxon>
        <taxon>Dikarya</taxon>
        <taxon>Ascomycota</taxon>
        <taxon>Pezizomycotina</taxon>
        <taxon>Sordariomycetes</taxon>
        <taxon>Sordariomycetidae</taxon>
        <taxon>Sordariales</taxon>
        <taxon>Chaetomiaceae</taxon>
        <taxon>Mycothermus</taxon>
    </lineage>
</organism>
<evidence type="ECO:0000259" key="4">
    <source>
        <dbReference type="PROSITE" id="PS50076"/>
    </source>
</evidence>
<dbReference type="PROSITE" id="PS00636">
    <property type="entry name" value="DNAJ_1"/>
    <property type="match status" value="1"/>
</dbReference>
<protein>
    <recommendedName>
        <fullName evidence="4">J domain-containing protein</fullName>
    </recommendedName>
</protein>
<dbReference type="InterPro" id="IPR036869">
    <property type="entry name" value="J_dom_sf"/>
</dbReference>
<dbReference type="InterPro" id="IPR018253">
    <property type="entry name" value="DnaJ_domain_CS"/>
</dbReference>
<evidence type="ECO:0000313" key="6">
    <source>
        <dbReference type="Proteomes" id="UP001583172"/>
    </source>
</evidence>
<keyword evidence="1" id="KW-0143">Chaperone</keyword>
<dbReference type="Proteomes" id="UP001583172">
    <property type="component" value="Unassembled WGS sequence"/>
</dbReference>
<keyword evidence="3" id="KW-0472">Membrane</keyword>
<dbReference type="InterPro" id="IPR051938">
    <property type="entry name" value="Apopto_cytoskel_mod"/>
</dbReference>
<keyword evidence="3" id="KW-0812">Transmembrane</keyword>
<dbReference type="CDD" id="cd06257">
    <property type="entry name" value="DnaJ"/>
    <property type="match status" value="1"/>
</dbReference>
<keyword evidence="3" id="KW-1133">Transmembrane helix</keyword>
<evidence type="ECO:0000256" key="1">
    <source>
        <dbReference type="ARBA" id="ARBA00023186"/>
    </source>
</evidence>
<dbReference type="PANTHER" id="PTHR44145">
    <property type="entry name" value="DNAJ HOMOLOG SUBFAMILY A MEMBER 3, MITOCHONDRIAL"/>
    <property type="match status" value="1"/>
</dbReference>
<dbReference type="SUPFAM" id="SSF46565">
    <property type="entry name" value="Chaperone J-domain"/>
    <property type="match status" value="1"/>
</dbReference>
<keyword evidence="6" id="KW-1185">Reference proteome</keyword>
<proteinExistence type="predicted"/>
<dbReference type="PANTHER" id="PTHR44145:SF3">
    <property type="entry name" value="DNAJ HOMOLOG SUBFAMILY A MEMBER 3, MITOCHONDRIAL"/>
    <property type="match status" value="1"/>
</dbReference>
<accession>A0ABR3VPY5</accession>
<sequence length="303" mass="35027">MPLRKPTCAVLCSCPSALLSGLGPATLIPATCWPRHARMPAVSSPRPPRRFYASVSDVNPNQKAKRGGNDEPPKWPTSPHPTPYEILGIPKGEPYNKKHFFQLAMRYHPDRQHLTTDDGIPHLTKLERYRLVVAANELLSNPQKKRMYDLYGFGWDQHTDTHTRHREADRTWRQQPGNASMNATWEDWERWHQERDGGKGEKQEEIFASNITFMAAIAFFLIIGTWSQMTRAGTNSMNILDMRDQKHAAICKELQERRNQRVGLDRRDRVDQFLRQREYEKWAYDPPNHGLPLPPPDQSKATD</sequence>
<comment type="caution">
    <text evidence="5">The sequence shown here is derived from an EMBL/GenBank/DDBJ whole genome shotgun (WGS) entry which is preliminary data.</text>
</comment>
<feature type="region of interest" description="Disordered" evidence="2">
    <location>
        <begin position="281"/>
        <end position="303"/>
    </location>
</feature>
<dbReference type="Gene3D" id="1.10.287.110">
    <property type="entry name" value="DnaJ domain"/>
    <property type="match status" value="1"/>
</dbReference>
<evidence type="ECO:0000313" key="5">
    <source>
        <dbReference type="EMBL" id="KAL1843974.1"/>
    </source>
</evidence>
<gene>
    <name evidence="5" type="ORF">VTJ49DRAFT_6378</name>
</gene>
<name>A0ABR3VPY5_HUMIN</name>
<evidence type="ECO:0000256" key="2">
    <source>
        <dbReference type="SAM" id="MobiDB-lite"/>
    </source>
</evidence>